<dbReference type="AlphaFoldDB" id="A0A377H6Q9"/>
<dbReference type="Proteomes" id="UP000254232">
    <property type="component" value="Unassembled WGS sequence"/>
</dbReference>
<evidence type="ECO:0000313" key="1">
    <source>
        <dbReference type="EMBL" id="STO38149.1"/>
    </source>
</evidence>
<organism evidence="1 2">
    <name type="scientific">Gallibacterium anatis</name>
    <dbReference type="NCBI Taxonomy" id="750"/>
    <lineage>
        <taxon>Bacteria</taxon>
        <taxon>Pseudomonadati</taxon>
        <taxon>Pseudomonadota</taxon>
        <taxon>Gammaproteobacteria</taxon>
        <taxon>Pasteurellales</taxon>
        <taxon>Pasteurellaceae</taxon>
        <taxon>Gallibacterium</taxon>
    </lineage>
</organism>
<evidence type="ECO:0000313" key="2">
    <source>
        <dbReference type="Proteomes" id="UP000254232"/>
    </source>
</evidence>
<name>A0A377H6Q9_9PAST</name>
<dbReference type="GeneID" id="77264802"/>
<reference evidence="1 2" key="1">
    <citation type="submission" date="2018-06" db="EMBL/GenBank/DDBJ databases">
        <authorList>
            <consortium name="Pathogen Informatics"/>
            <person name="Doyle S."/>
        </authorList>
    </citation>
    <scope>NUCLEOTIDE SEQUENCE [LARGE SCALE GENOMIC DNA]</scope>
    <source>
        <strain evidence="1 2">NCTC11413</strain>
    </source>
</reference>
<dbReference type="RefSeq" id="WP_018346179.1">
    <property type="nucleotide sequence ID" value="NZ_JTJN01000012.1"/>
</dbReference>
<sequence>MKKFIIRAVCVNEILVEANNINEVEQLTDDFAPSYLDAQPKEIIAVESVIEIEEL</sequence>
<dbReference type="EMBL" id="UGGZ01000001">
    <property type="protein sequence ID" value="STO38149.1"/>
    <property type="molecule type" value="Genomic_DNA"/>
</dbReference>
<gene>
    <name evidence="1" type="ORF">NCTC11413_01274</name>
</gene>
<accession>A0A377H6Q9</accession>
<protein>
    <submittedName>
        <fullName evidence="1">Uncharacterized protein</fullName>
    </submittedName>
</protein>
<proteinExistence type="predicted"/>